<gene>
    <name evidence="3" type="ordered locus">ACIAD2225</name>
</gene>
<protein>
    <recommendedName>
        <fullName evidence="2">DJ-1/PfpI domain-containing protein</fullName>
    </recommendedName>
</protein>
<proteinExistence type="inferred from homology"/>
<dbReference type="Pfam" id="PF01965">
    <property type="entry name" value="DJ-1_PfpI"/>
    <property type="match status" value="1"/>
</dbReference>
<dbReference type="EMBL" id="CR543861">
    <property type="protein sequence ID" value="CAG69021.1"/>
    <property type="molecule type" value="Genomic_DNA"/>
</dbReference>
<dbReference type="InterPro" id="IPR006286">
    <property type="entry name" value="C56_PfpI-like"/>
</dbReference>
<dbReference type="Proteomes" id="UP000000430">
    <property type="component" value="Chromosome"/>
</dbReference>
<feature type="domain" description="DJ-1/PfpI" evidence="2">
    <location>
        <begin position="14"/>
        <end position="179"/>
    </location>
</feature>
<dbReference type="SUPFAM" id="SSF52317">
    <property type="entry name" value="Class I glutamine amidotransferase-like"/>
    <property type="match status" value="1"/>
</dbReference>
<accession>Q6FA92</accession>
<dbReference type="AlphaFoldDB" id="Q6FA92"/>
<dbReference type="InterPro" id="IPR002818">
    <property type="entry name" value="DJ-1/PfpI"/>
</dbReference>
<dbReference type="PROSITE" id="PS51276">
    <property type="entry name" value="PEPTIDASE_C56_PFPI"/>
    <property type="match status" value="1"/>
</dbReference>
<dbReference type="InterPro" id="IPR029062">
    <property type="entry name" value="Class_I_gatase-like"/>
</dbReference>
<organism evidence="3 4">
    <name type="scientific">Acinetobacter baylyi (strain ATCC 33305 / BD413 / ADP1)</name>
    <dbReference type="NCBI Taxonomy" id="62977"/>
    <lineage>
        <taxon>Bacteria</taxon>
        <taxon>Pseudomonadati</taxon>
        <taxon>Pseudomonadota</taxon>
        <taxon>Gammaproteobacteria</taxon>
        <taxon>Moraxellales</taxon>
        <taxon>Moraxellaceae</taxon>
        <taxon>Acinetobacter</taxon>
    </lineage>
</organism>
<dbReference type="KEGG" id="aci:ACIAD2225"/>
<dbReference type="HOGENOM" id="CLU_000445_44_4_6"/>
<sequence>MSKTVVTRSRIMSKKVAVLLTHDFSDTEYNECAHAYRAAGHSILNIEHCEGNIVYGIQRKTSVTIDLGIHNSCIHDFDALFIAGGISPTSLSCYERFIAFVQKFANAQKPIFSSCDDPSLLIEASIVRGRRLTAVDQVSSRLQQAGAVYLDQDVVNDNNLYISSHSPDVLPQFLNETLKVLRL</sequence>
<evidence type="ECO:0000259" key="2">
    <source>
        <dbReference type="Pfam" id="PF01965"/>
    </source>
</evidence>
<evidence type="ECO:0000313" key="4">
    <source>
        <dbReference type="Proteomes" id="UP000000430"/>
    </source>
</evidence>
<dbReference type="eggNOG" id="COG0693">
    <property type="taxonomic scope" value="Bacteria"/>
</dbReference>
<comment type="similarity">
    <text evidence="1">Belongs to the peptidase C56 family.</text>
</comment>
<dbReference type="MEROPS" id="C56.001"/>
<evidence type="ECO:0000313" key="3">
    <source>
        <dbReference type="EMBL" id="CAG69021.1"/>
    </source>
</evidence>
<evidence type="ECO:0000256" key="1">
    <source>
        <dbReference type="ARBA" id="ARBA00008542"/>
    </source>
</evidence>
<dbReference type="CDD" id="cd03134">
    <property type="entry name" value="GATase1_PfpI_like"/>
    <property type="match status" value="1"/>
</dbReference>
<dbReference type="PANTHER" id="PTHR42733">
    <property type="entry name" value="DJ-1 PROTEIN"/>
    <property type="match status" value="1"/>
</dbReference>
<name>Q6FA92_ACIAD</name>
<dbReference type="Gene3D" id="3.40.50.880">
    <property type="match status" value="1"/>
</dbReference>
<dbReference type="PANTHER" id="PTHR42733:SF2">
    <property type="entry name" value="DJ-1_THIJ_PFPI FAMILY PROTEIN"/>
    <property type="match status" value="1"/>
</dbReference>
<reference evidence="3 4" key="1">
    <citation type="journal article" date="2004" name="Nucleic Acids Res.">
        <title>Unique features revealed by the genome sequence of Acinetobacter sp. ADP1, a versatile and naturally transformation competent bacterium.</title>
        <authorList>
            <person name="Barbe V."/>
            <person name="Vallenet D."/>
            <person name="Fonknechten N."/>
            <person name="Kreimeyer A."/>
            <person name="Oztas S."/>
            <person name="Labarre L."/>
            <person name="Cruveiller S."/>
            <person name="Robert C."/>
            <person name="Duprat S."/>
            <person name="Wincker P."/>
            <person name="Ornston L.N."/>
            <person name="Weissenbach J."/>
            <person name="Marliere P."/>
            <person name="Cohen G.N."/>
            <person name="Medigue C."/>
        </authorList>
    </citation>
    <scope>NUCLEOTIDE SEQUENCE [LARGE SCALE GENOMIC DNA]</scope>
    <source>
        <strain evidence="4">ATCC 33305 / BD413 / ADP1</strain>
    </source>
</reference>
<dbReference type="STRING" id="202950.GCA_001485005_00168"/>